<dbReference type="InterPro" id="IPR014839">
    <property type="entry name" value="Crt10"/>
</dbReference>
<sequence length="745" mass="81632">MESERPFVEVSLLVSGAQLGQHRFERYSIDVDTGGSEVPSIAPWRCNLTALSQCFNVYFVAYGEKIYVYQPQFPTQVIPKEPEVVIDTLPSSPGLPGYINPRRPHAINKLVVQYLGQDEVLAVVRDDGDVDAYLTRHIHQALERRHQASNSLGTQGSDLRPFFQRNVGISAWGLAIHGEARMIAVSSNHAEVTIFTFALTREGNSIEVDDDLANEEERIYHMGSTIIPRADREQNDTRVIANGKTNIPDIAFCNTGHDPSGRWLISTDISGVVRSWDIHKLKCGGAFLATVHPSAVTVNHSSSAEAIFDRFNAGWSVMFLDPRSFRTTKSLPEALGVSSSAGERDGLDERQLIWDISATIEQVKGRAEIYEHRSPVDVTDGNYTNPTGRRAHHSTSPSATDTQSSPPRPNRTLRELIGELYSIDGEAGFLAPDTMAEDGDNGIGDGNDRTGDDDVDEDDDDDDASDVVVFRGRGGNDNGDRSTQSIFSARADNVTQGTDERQMQVQTHDPTIQVDDDYDMRSVYSEYTDMNSGDEEYLTPRRGANPDVNFQGTHSLCPPELPCPIFHASVTTLHLFQPAPTASVTGHAPIITLADPFYQELPLRHFTIDQIDRCNMAAQIAELGVVVVATQKGRVAILSLTQVATKAPDPMARSGASPGVSTRRVYGFRVDHVLPLASQEAAGHRPPVPLHGVAVGPVQGTEKLADGEKRWRLMIMYQDHTVLSYEICKAPDESVDVGGPASVVI</sequence>
<organism evidence="2 3">
    <name type="scientific">Neodothiora populina</name>
    <dbReference type="NCBI Taxonomy" id="2781224"/>
    <lineage>
        <taxon>Eukaryota</taxon>
        <taxon>Fungi</taxon>
        <taxon>Dikarya</taxon>
        <taxon>Ascomycota</taxon>
        <taxon>Pezizomycotina</taxon>
        <taxon>Dothideomycetes</taxon>
        <taxon>Dothideomycetidae</taxon>
        <taxon>Dothideales</taxon>
        <taxon>Dothioraceae</taxon>
        <taxon>Neodothiora</taxon>
    </lineage>
</organism>
<evidence type="ECO:0000313" key="3">
    <source>
        <dbReference type="Proteomes" id="UP001562354"/>
    </source>
</evidence>
<dbReference type="RefSeq" id="XP_069202873.1">
    <property type="nucleotide sequence ID" value="XM_069345045.1"/>
</dbReference>
<feature type="region of interest" description="Disordered" evidence="1">
    <location>
        <begin position="376"/>
        <end position="411"/>
    </location>
</feature>
<accession>A0ABR3PKE4</accession>
<name>A0ABR3PKE4_9PEZI</name>
<feature type="compositionally biased region" description="Acidic residues" evidence="1">
    <location>
        <begin position="453"/>
        <end position="465"/>
    </location>
</feature>
<dbReference type="Proteomes" id="UP001562354">
    <property type="component" value="Unassembled WGS sequence"/>
</dbReference>
<feature type="region of interest" description="Disordered" evidence="1">
    <location>
        <begin position="430"/>
        <end position="486"/>
    </location>
</feature>
<dbReference type="EMBL" id="JBFMKM010000004">
    <property type="protein sequence ID" value="KAL1306601.1"/>
    <property type="molecule type" value="Genomic_DNA"/>
</dbReference>
<dbReference type="GeneID" id="95978984"/>
<keyword evidence="3" id="KW-1185">Reference proteome</keyword>
<comment type="caution">
    <text evidence="2">The sequence shown here is derived from an EMBL/GenBank/DDBJ whole genome shotgun (WGS) entry which is preliminary data.</text>
</comment>
<dbReference type="Pfam" id="PF08728">
    <property type="entry name" value="CRT10"/>
    <property type="match status" value="1"/>
</dbReference>
<reference evidence="2 3" key="1">
    <citation type="submission" date="2024-07" db="EMBL/GenBank/DDBJ databases">
        <title>Draft sequence of the Neodothiora populina.</title>
        <authorList>
            <person name="Drown D.D."/>
            <person name="Schuette U.S."/>
            <person name="Buechlein A.B."/>
            <person name="Rusch D.R."/>
            <person name="Winton L.W."/>
            <person name="Adams G.A."/>
        </authorList>
    </citation>
    <scope>NUCLEOTIDE SEQUENCE [LARGE SCALE GENOMIC DNA]</scope>
    <source>
        <strain evidence="2 3">CPC 39397</strain>
    </source>
</reference>
<gene>
    <name evidence="2" type="ORF">AAFC00_005285</name>
</gene>
<evidence type="ECO:0000256" key="1">
    <source>
        <dbReference type="SAM" id="MobiDB-lite"/>
    </source>
</evidence>
<proteinExistence type="predicted"/>
<evidence type="ECO:0000313" key="2">
    <source>
        <dbReference type="EMBL" id="KAL1306601.1"/>
    </source>
</evidence>
<feature type="compositionally biased region" description="Polar residues" evidence="1">
    <location>
        <begin position="394"/>
        <end position="405"/>
    </location>
</feature>
<protein>
    <submittedName>
        <fullName evidence="2">Uncharacterized protein</fullName>
    </submittedName>
</protein>